<keyword evidence="14" id="KW-1185">Reference proteome</keyword>
<evidence type="ECO:0000256" key="5">
    <source>
        <dbReference type="ARBA" id="ARBA00022692"/>
    </source>
</evidence>
<dbReference type="Gene3D" id="2.60.40.3110">
    <property type="match status" value="1"/>
</dbReference>
<protein>
    <submittedName>
        <fullName evidence="13">Fimbrial biogenesis outer membrane usher protein</fullName>
    </submittedName>
</protein>
<dbReference type="EMBL" id="JACZZA010000001">
    <property type="protein sequence ID" value="MBE1159378.1"/>
    <property type="molecule type" value="Genomic_DNA"/>
</dbReference>
<evidence type="ECO:0000256" key="10">
    <source>
        <dbReference type="SAM" id="SignalP"/>
    </source>
</evidence>
<evidence type="ECO:0000256" key="6">
    <source>
        <dbReference type="ARBA" id="ARBA00022729"/>
    </source>
</evidence>
<sequence length="937" mass="98544">MQHAPTHQPNHARMRAACRRLVLCAGIAAVLAGWHNTALAYAAVDASASASASASAAPVEGAEGGPAEFDRSLLAGAGQNTTDLSRFEHGNPVLPGDYRADIYLNNAWVGRDNVRFANKSAQANASACVDDKLLGILQLHPAKLSDQVINDLKNPAACVAIGDVIPGATMSFDVAGLRLDTSVPQAYMGQAARGYVSPQFWDHGVTAGMLNYNFNSYRSSSLGQSQTTTYLGVNMGFNLGSWLFRENGTMTWYSGGNNASSRRQFQNILTYAQRDLPSLRALLTVGDSYTDGAVFDSYGIRGVQLGTDDRMLPQSLQGYAPVVHGIAQTNAQVSVRQNGVLIYQTTVAPGPFTISDLYPTGYGGNLDVTVTEANGQVNTFVIPYASVAQLLRPGITRFDIAAGQLIDRSISNKPPVLQATAQHGFNNILTGYAGIAGSTGYAAVLAGAAINTKFGALALDLTHAQAHIPGYDTKSGQSMRITYSKIIPETQTTFSVAAYRYSTGGFLSLTDAEQARNYAQHNINAFDYTPPSIAAQSVDGVTAQTVLTPAEQATLAGNPFSTGTLLGASGLELQRNSFTLTVNQRLGSSGGSLYANASISDYWNQKGTNTQFQIGYNNSFHRLNYSISATRSVDPFGRFDNEYMVSFSLPLGHSSHSPTFTLNVAHDQNAGAQDQAMLTGSFGSDEQFNYGATATYANAGSSSGAAGTANIGYRSPYALFSASYGDGQGYSQASVGVTGSVIAHPGGITFGQPVGDTVGIIYVPNAGGARLLSSAGARVDGGGYAIVPNLTPYILNTVQIDPKGLPLDVQLDSTSVQVAPYAGAVVMLKFKTESGRTLIVRARLRDGQAVPFGAEVVNEKGATLGVVGQAGQILLRGVNQAGQLTARWHDDAGATQSCTFFYHLAPIAKGAHAKTYEQIDATCENPDAVAQAVRSGP</sequence>
<gene>
    <name evidence="13" type="ORF">IGX34_03205</name>
</gene>
<accession>A0ABR9G5Q3</accession>
<evidence type="ECO:0000256" key="2">
    <source>
        <dbReference type="ARBA" id="ARBA00008064"/>
    </source>
</evidence>
<reference evidence="13 14" key="1">
    <citation type="submission" date="2020-09" db="EMBL/GenBank/DDBJ databases">
        <title>Dyella sp. 7MK23 isolated from forest soil.</title>
        <authorList>
            <person name="Fu J."/>
        </authorList>
    </citation>
    <scope>NUCLEOTIDE SEQUENCE [LARGE SCALE GENOMIC DNA]</scope>
    <source>
        <strain evidence="13 14">7MK23</strain>
    </source>
</reference>
<comment type="similarity">
    <text evidence="2 9">Belongs to the fimbrial export usher family.</text>
</comment>
<feature type="chain" id="PRO_5046226406" evidence="10">
    <location>
        <begin position="41"/>
        <end position="937"/>
    </location>
</feature>
<feature type="signal peptide" evidence="10">
    <location>
        <begin position="1"/>
        <end position="40"/>
    </location>
</feature>
<evidence type="ECO:0000256" key="7">
    <source>
        <dbReference type="ARBA" id="ARBA00023136"/>
    </source>
</evidence>
<evidence type="ECO:0000256" key="3">
    <source>
        <dbReference type="ARBA" id="ARBA00022448"/>
    </source>
</evidence>
<evidence type="ECO:0000256" key="8">
    <source>
        <dbReference type="ARBA" id="ARBA00023237"/>
    </source>
</evidence>
<evidence type="ECO:0000313" key="14">
    <source>
        <dbReference type="Proteomes" id="UP000651010"/>
    </source>
</evidence>
<dbReference type="PANTHER" id="PTHR30451">
    <property type="entry name" value="OUTER MEMBRANE USHER PROTEIN"/>
    <property type="match status" value="1"/>
</dbReference>
<evidence type="ECO:0000256" key="9">
    <source>
        <dbReference type="RuleBase" id="RU003884"/>
    </source>
</evidence>
<comment type="subcellular location">
    <subcellularLocation>
        <location evidence="1 9">Cell outer membrane</location>
        <topology evidence="1 9">Multi-pass membrane protein</topology>
    </subcellularLocation>
</comment>
<dbReference type="Gene3D" id="2.60.40.2610">
    <property type="entry name" value="Outer membrane usher protein FimD, plug domain"/>
    <property type="match status" value="1"/>
</dbReference>
<dbReference type="Gene3D" id="2.60.40.2070">
    <property type="match status" value="1"/>
</dbReference>
<keyword evidence="8 9" id="KW-0998">Cell outer membrane</keyword>
<keyword evidence="5 9" id="KW-0812">Transmembrane</keyword>
<evidence type="ECO:0000259" key="12">
    <source>
        <dbReference type="Pfam" id="PF13954"/>
    </source>
</evidence>
<keyword evidence="7 9" id="KW-0472">Membrane</keyword>
<evidence type="ECO:0000256" key="4">
    <source>
        <dbReference type="ARBA" id="ARBA00022452"/>
    </source>
</evidence>
<evidence type="ECO:0000259" key="11">
    <source>
        <dbReference type="Pfam" id="PF13953"/>
    </source>
</evidence>
<dbReference type="Pfam" id="PF13953">
    <property type="entry name" value="PapC_C"/>
    <property type="match status" value="1"/>
</dbReference>
<evidence type="ECO:0000256" key="1">
    <source>
        <dbReference type="ARBA" id="ARBA00004571"/>
    </source>
</evidence>
<keyword evidence="9" id="KW-1029">Fimbrium biogenesis</keyword>
<dbReference type="InterPro" id="IPR042186">
    <property type="entry name" value="FimD_plug_dom"/>
</dbReference>
<keyword evidence="4" id="KW-1134">Transmembrane beta strand</keyword>
<keyword evidence="6 10" id="KW-0732">Signal</keyword>
<proteinExistence type="inferred from homology"/>
<dbReference type="PANTHER" id="PTHR30451:SF20">
    <property type="entry name" value="FIMBRIAE USHER"/>
    <property type="match status" value="1"/>
</dbReference>
<dbReference type="PROSITE" id="PS01151">
    <property type="entry name" value="FIMBRIAL_USHER"/>
    <property type="match status" value="1"/>
</dbReference>
<organism evidence="13 14">
    <name type="scientific">Dyella acidiphila</name>
    <dbReference type="NCBI Taxonomy" id="2775866"/>
    <lineage>
        <taxon>Bacteria</taxon>
        <taxon>Pseudomonadati</taxon>
        <taxon>Pseudomonadota</taxon>
        <taxon>Gammaproteobacteria</taxon>
        <taxon>Lysobacterales</taxon>
        <taxon>Rhodanobacteraceae</taxon>
        <taxon>Dyella</taxon>
    </lineage>
</organism>
<feature type="domain" description="PapC-like C-terminal" evidence="11">
    <location>
        <begin position="840"/>
        <end position="904"/>
    </location>
</feature>
<feature type="domain" description="PapC N-terminal" evidence="12">
    <location>
        <begin position="68"/>
        <end position="215"/>
    </location>
</feature>
<dbReference type="InterPro" id="IPR025949">
    <property type="entry name" value="PapC-like_C"/>
</dbReference>
<dbReference type="InterPro" id="IPR018030">
    <property type="entry name" value="Fimbrial_membr_usher_CS"/>
</dbReference>
<comment type="caution">
    <text evidence="13">The sequence shown here is derived from an EMBL/GenBank/DDBJ whole genome shotgun (WGS) entry which is preliminary data.</text>
</comment>
<dbReference type="InterPro" id="IPR000015">
    <property type="entry name" value="Fimb_usher"/>
</dbReference>
<dbReference type="InterPro" id="IPR043142">
    <property type="entry name" value="PapC-like_C_sf"/>
</dbReference>
<dbReference type="Pfam" id="PF00577">
    <property type="entry name" value="Usher"/>
    <property type="match status" value="1"/>
</dbReference>
<dbReference type="RefSeq" id="WP_192554508.1">
    <property type="nucleotide sequence ID" value="NZ_JACZZA010000001.1"/>
</dbReference>
<dbReference type="InterPro" id="IPR037224">
    <property type="entry name" value="PapC_N_sf"/>
</dbReference>
<evidence type="ECO:0000313" key="13">
    <source>
        <dbReference type="EMBL" id="MBE1159378.1"/>
    </source>
</evidence>
<dbReference type="Pfam" id="PF13954">
    <property type="entry name" value="PapC_N"/>
    <property type="match status" value="1"/>
</dbReference>
<dbReference type="Proteomes" id="UP000651010">
    <property type="component" value="Unassembled WGS sequence"/>
</dbReference>
<dbReference type="Gene3D" id="3.10.20.410">
    <property type="match status" value="1"/>
</dbReference>
<dbReference type="SUPFAM" id="SSF141729">
    <property type="entry name" value="FimD N-terminal domain-like"/>
    <property type="match status" value="1"/>
</dbReference>
<keyword evidence="3 9" id="KW-0813">Transport</keyword>
<name>A0ABR9G5Q3_9GAMM</name>
<dbReference type="InterPro" id="IPR025885">
    <property type="entry name" value="PapC_N"/>
</dbReference>